<accession>V5WCP6</accession>
<dbReference type="HOGENOM" id="CLU_2221365_0_0_12"/>
<dbReference type="Proteomes" id="UP000018680">
    <property type="component" value="Chromosome"/>
</dbReference>
<feature type="region of interest" description="Disordered" evidence="1">
    <location>
        <begin position="1"/>
        <end position="26"/>
    </location>
</feature>
<protein>
    <submittedName>
        <fullName evidence="2">Uncharacterized protein</fullName>
    </submittedName>
</protein>
<gene>
    <name evidence="2" type="ORF">L21SP2_0098</name>
</gene>
<sequence length="106" mass="11621">MNISVELSRRGVDSGAGNPPPTNQRKIRTRACCRSGEVLRVAGSLVSEEGRSGGGILPLGSLERRRELSEFILYIRPVIRNRPSSVEAGLPGIPALHSRFFREPQK</sequence>
<proteinExistence type="predicted"/>
<dbReference type="RefSeq" id="WP_024266475.1">
    <property type="nucleotide sequence ID" value="NC_023035.1"/>
</dbReference>
<evidence type="ECO:0000256" key="1">
    <source>
        <dbReference type="SAM" id="MobiDB-lite"/>
    </source>
</evidence>
<keyword evidence="3" id="KW-1185">Reference proteome</keyword>
<dbReference type="EMBL" id="CP006939">
    <property type="protein sequence ID" value="AHC13542.1"/>
    <property type="molecule type" value="Genomic_DNA"/>
</dbReference>
<name>V5WCP6_9SPIO</name>
<dbReference type="OrthoDB" id="9801162at2"/>
<dbReference type="AlphaFoldDB" id="V5WCP6"/>
<evidence type="ECO:0000313" key="2">
    <source>
        <dbReference type="EMBL" id="AHC13542.1"/>
    </source>
</evidence>
<organism evidence="2 3">
    <name type="scientific">Salinispira pacifica</name>
    <dbReference type="NCBI Taxonomy" id="1307761"/>
    <lineage>
        <taxon>Bacteria</taxon>
        <taxon>Pseudomonadati</taxon>
        <taxon>Spirochaetota</taxon>
        <taxon>Spirochaetia</taxon>
        <taxon>Spirochaetales</taxon>
        <taxon>Spirochaetaceae</taxon>
        <taxon>Salinispira</taxon>
    </lineage>
</organism>
<dbReference type="STRING" id="1307761.L21SP2_0098"/>
<evidence type="ECO:0000313" key="3">
    <source>
        <dbReference type="Proteomes" id="UP000018680"/>
    </source>
</evidence>
<dbReference type="KEGG" id="slr:L21SP2_0098"/>
<reference evidence="2 3" key="1">
    <citation type="journal article" date="2015" name="Stand. Genomic Sci.">
        <title>Complete genome sequence and description of Salinispira pacifica gen. nov., sp. nov., a novel spirochaete isolated form a hypersaline microbial mat.</title>
        <authorList>
            <person name="Ben Hania W."/>
            <person name="Joseph M."/>
            <person name="Schumann P."/>
            <person name="Bunk B."/>
            <person name="Fiebig A."/>
            <person name="Sproer C."/>
            <person name="Klenk H.P."/>
            <person name="Fardeau M.L."/>
            <person name="Spring S."/>
        </authorList>
    </citation>
    <scope>NUCLEOTIDE SEQUENCE [LARGE SCALE GENOMIC DNA]</scope>
    <source>
        <strain evidence="2 3">L21-RPul-D2</strain>
    </source>
</reference>